<evidence type="ECO:0000256" key="1">
    <source>
        <dbReference type="SAM" id="MobiDB-lite"/>
    </source>
</evidence>
<evidence type="ECO:0000313" key="2">
    <source>
        <dbReference type="EMBL" id="CDW39929.1"/>
    </source>
</evidence>
<sequence>WVPSFTGGESTSNPQDQVFSRVHDPRGGRIRRDSFLLVPRRFGDEN</sequence>
<feature type="region of interest" description="Disordered" evidence="1">
    <location>
        <begin position="1"/>
        <end position="27"/>
    </location>
</feature>
<proteinExistence type="predicted"/>
<accession>A0A0K2UNU3</accession>
<protein>
    <submittedName>
        <fullName evidence="2">Uncharacterized protein</fullName>
    </submittedName>
</protein>
<feature type="non-terminal residue" evidence="2">
    <location>
        <position position="1"/>
    </location>
</feature>
<name>A0A0K2UNU3_LEPSM</name>
<feature type="compositionally biased region" description="Polar residues" evidence="1">
    <location>
        <begin position="7"/>
        <end position="18"/>
    </location>
</feature>
<reference evidence="2" key="1">
    <citation type="submission" date="2014-05" db="EMBL/GenBank/DDBJ databases">
        <authorList>
            <person name="Chronopoulou M."/>
        </authorList>
    </citation>
    <scope>NUCLEOTIDE SEQUENCE</scope>
    <source>
        <tissue evidence="2">Whole organism</tissue>
    </source>
</reference>
<dbReference type="EMBL" id="HACA01022568">
    <property type="protein sequence ID" value="CDW39929.1"/>
    <property type="molecule type" value="Transcribed_RNA"/>
</dbReference>
<dbReference type="AlphaFoldDB" id="A0A0K2UNU3"/>
<organism evidence="2">
    <name type="scientific">Lepeophtheirus salmonis</name>
    <name type="common">Salmon louse</name>
    <name type="synonym">Caligus salmonis</name>
    <dbReference type="NCBI Taxonomy" id="72036"/>
    <lineage>
        <taxon>Eukaryota</taxon>
        <taxon>Metazoa</taxon>
        <taxon>Ecdysozoa</taxon>
        <taxon>Arthropoda</taxon>
        <taxon>Crustacea</taxon>
        <taxon>Multicrustacea</taxon>
        <taxon>Hexanauplia</taxon>
        <taxon>Copepoda</taxon>
        <taxon>Siphonostomatoida</taxon>
        <taxon>Caligidae</taxon>
        <taxon>Lepeophtheirus</taxon>
    </lineage>
</organism>